<protein>
    <submittedName>
        <fullName evidence="10">Rhomboid family intramembrane serine protease</fullName>
    </submittedName>
</protein>
<reference evidence="10 11" key="1">
    <citation type="submission" date="2018-04" db="EMBL/GenBank/DDBJ databases">
        <title>Halococcoides cellulosivorans gen. nov., sp. nov., an extremely halophilic cellulose-utilizing haloarchaeon from hypersaline lakes.</title>
        <authorList>
            <person name="Sorokin D.Y."/>
            <person name="Toshchakov S.V."/>
            <person name="Samarov N.I."/>
            <person name="Korzhenkov A."/>
            <person name="Kublanov I.V."/>
        </authorList>
    </citation>
    <scope>NUCLEOTIDE SEQUENCE [LARGE SCALE GENOMIC DNA]</scope>
    <source>
        <strain evidence="10 11">HArcel1</strain>
    </source>
</reference>
<evidence type="ECO:0000256" key="4">
    <source>
        <dbReference type="ARBA" id="ARBA00022771"/>
    </source>
</evidence>
<keyword evidence="10" id="KW-0645">Protease</keyword>
<keyword evidence="10" id="KW-0378">Hydrolase</keyword>
<dbReference type="Gene3D" id="4.10.1110.10">
    <property type="entry name" value="AN1-like Zinc finger"/>
    <property type="match status" value="1"/>
</dbReference>
<keyword evidence="7 8" id="KW-0472">Membrane</keyword>
<keyword evidence="2 8" id="KW-0812">Transmembrane</keyword>
<name>A0A2R4WZ29_9EURY</name>
<feature type="transmembrane region" description="Helical" evidence="8">
    <location>
        <begin position="218"/>
        <end position="237"/>
    </location>
</feature>
<keyword evidence="6 8" id="KW-1133">Transmembrane helix</keyword>
<dbReference type="InterPro" id="IPR035952">
    <property type="entry name" value="Rhomboid-like_sf"/>
</dbReference>
<dbReference type="GO" id="GO:0004252">
    <property type="term" value="F:serine-type endopeptidase activity"/>
    <property type="evidence" value="ECO:0007669"/>
    <property type="project" value="InterPro"/>
</dbReference>
<dbReference type="InterPro" id="IPR035896">
    <property type="entry name" value="AN1-like_Znf"/>
</dbReference>
<evidence type="ECO:0000256" key="2">
    <source>
        <dbReference type="ARBA" id="ARBA00022692"/>
    </source>
</evidence>
<sequence length="295" mass="31383">MALCDECGAEENMPYQCRHCGGTFCASHRLPEAHDCPGLEDWGDPGGVFDSGFDDSVTETDQSLLDRIGLSAGPGGPLAYFRGNMTYVFLALMWITFVLEFLVPFPMGGPTWGAIFTISEAHPLYVWTWVTSIFAHGGFNHILGNSIVIFFFGRITERYIGSRDFTLLFLGSGILAGLGQMAIFFVQPGDPGAALGASGAALAIMGVLTILNPSLRVYLYFIVPIPLWVITIFYAGISVTGVLSGMGNGVADGAHLVGLVIGLLYGLYVRDRVSLPGELQLGGGGGPGRRRGGGF</sequence>
<dbReference type="InterPro" id="IPR000058">
    <property type="entry name" value="Znf_AN1"/>
</dbReference>
<dbReference type="GO" id="GO:0006508">
    <property type="term" value="P:proteolysis"/>
    <property type="evidence" value="ECO:0007669"/>
    <property type="project" value="UniProtKB-KW"/>
</dbReference>
<dbReference type="PANTHER" id="PTHR43066:SF11">
    <property type="entry name" value="PEPTIDASE S54 RHOMBOID DOMAIN-CONTAINING PROTEIN"/>
    <property type="match status" value="1"/>
</dbReference>
<dbReference type="GeneID" id="36511479"/>
<evidence type="ECO:0000256" key="8">
    <source>
        <dbReference type="SAM" id="Phobius"/>
    </source>
</evidence>
<evidence type="ECO:0000256" key="7">
    <source>
        <dbReference type="ARBA" id="ARBA00023136"/>
    </source>
</evidence>
<evidence type="ECO:0000256" key="1">
    <source>
        <dbReference type="ARBA" id="ARBA00004141"/>
    </source>
</evidence>
<keyword evidence="5" id="KW-0862">Zinc</keyword>
<evidence type="ECO:0000313" key="11">
    <source>
        <dbReference type="Proteomes" id="UP000244727"/>
    </source>
</evidence>
<keyword evidence="3" id="KW-0479">Metal-binding</keyword>
<dbReference type="AlphaFoldDB" id="A0A2R4WZ29"/>
<keyword evidence="11" id="KW-1185">Reference proteome</keyword>
<dbReference type="GO" id="GO:0016020">
    <property type="term" value="C:membrane"/>
    <property type="evidence" value="ECO:0007669"/>
    <property type="project" value="UniProtKB-SubCell"/>
</dbReference>
<feature type="transmembrane region" description="Helical" evidence="8">
    <location>
        <begin position="249"/>
        <end position="268"/>
    </location>
</feature>
<comment type="subcellular location">
    <subcellularLocation>
        <location evidence="1">Membrane</location>
        <topology evidence="1">Multi-pass membrane protein</topology>
    </subcellularLocation>
</comment>
<dbReference type="Pfam" id="PF01694">
    <property type="entry name" value="Rhomboid"/>
    <property type="match status" value="1"/>
</dbReference>
<dbReference type="EMBL" id="CP028858">
    <property type="protein sequence ID" value="AWB26790.1"/>
    <property type="molecule type" value="Genomic_DNA"/>
</dbReference>
<evidence type="ECO:0000256" key="5">
    <source>
        <dbReference type="ARBA" id="ARBA00022833"/>
    </source>
</evidence>
<dbReference type="InterPro" id="IPR022764">
    <property type="entry name" value="Peptidase_S54_rhomboid_dom"/>
</dbReference>
<evidence type="ECO:0000256" key="6">
    <source>
        <dbReference type="ARBA" id="ARBA00022989"/>
    </source>
</evidence>
<feature type="transmembrane region" description="Helical" evidence="8">
    <location>
        <begin position="165"/>
        <end position="186"/>
    </location>
</feature>
<feature type="transmembrane region" description="Helical" evidence="8">
    <location>
        <begin position="127"/>
        <end position="153"/>
    </location>
</feature>
<evidence type="ECO:0000259" key="9">
    <source>
        <dbReference type="SMART" id="SM00154"/>
    </source>
</evidence>
<evidence type="ECO:0000256" key="3">
    <source>
        <dbReference type="ARBA" id="ARBA00022723"/>
    </source>
</evidence>
<dbReference type="SMART" id="SM00154">
    <property type="entry name" value="ZnF_AN1"/>
    <property type="match status" value="1"/>
</dbReference>
<dbReference type="GO" id="GO:0008270">
    <property type="term" value="F:zinc ion binding"/>
    <property type="evidence" value="ECO:0007669"/>
    <property type="project" value="UniProtKB-KW"/>
</dbReference>
<keyword evidence="4" id="KW-0863">Zinc-finger</keyword>
<evidence type="ECO:0000313" key="10">
    <source>
        <dbReference type="EMBL" id="AWB26790.1"/>
    </source>
</evidence>
<dbReference type="PANTHER" id="PTHR43066">
    <property type="entry name" value="RHOMBOID-RELATED PROTEIN"/>
    <property type="match status" value="1"/>
</dbReference>
<accession>A0A2R4WZ29</accession>
<gene>
    <name evidence="10" type="ORF">HARCEL1_03190</name>
</gene>
<dbReference type="SUPFAM" id="SSF144091">
    <property type="entry name" value="Rhomboid-like"/>
    <property type="match status" value="1"/>
</dbReference>
<dbReference type="SUPFAM" id="SSF118310">
    <property type="entry name" value="AN1-like Zinc finger"/>
    <property type="match status" value="1"/>
</dbReference>
<organism evidence="10 11">
    <name type="scientific">Halococcoides cellulosivorans</name>
    <dbReference type="NCBI Taxonomy" id="1679096"/>
    <lineage>
        <taxon>Archaea</taxon>
        <taxon>Methanobacteriati</taxon>
        <taxon>Methanobacteriota</taxon>
        <taxon>Stenosarchaea group</taxon>
        <taxon>Halobacteria</taxon>
        <taxon>Halobacteriales</taxon>
        <taxon>Haloarculaceae</taxon>
        <taxon>Halococcoides</taxon>
    </lineage>
</organism>
<dbReference type="KEGG" id="harc:HARCEL1_03190"/>
<proteinExistence type="predicted"/>
<feature type="domain" description="AN1-type" evidence="9">
    <location>
        <begin position="4"/>
        <end position="41"/>
    </location>
</feature>
<feature type="transmembrane region" description="Helical" evidence="8">
    <location>
        <begin position="87"/>
        <end position="107"/>
    </location>
</feature>
<dbReference type="Pfam" id="PF01428">
    <property type="entry name" value="zf-AN1"/>
    <property type="match status" value="1"/>
</dbReference>
<dbReference type="Proteomes" id="UP000244727">
    <property type="component" value="Chromosome"/>
</dbReference>
<feature type="transmembrane region" description="Helical" evidence="8">
    <location>
        <begin position="192"/>
        <end position="211"/>
    </location>
</feature>
<dbReference type="RefSeq" id="WP_108381159.1">
    <property type="nucleotide sequence ID" value="NZ_CP028858.1"/>
</dbReference>
<dbReference type="Gene3D" id="1.20.1540.10">
    <property type="entry name" value="Rhomboid-like"/>
    <property type="match status" value="1"/>
</dbReference>